<dbReference type="InterPro" id="IPR029063">
    <property type="entry name" value="SAM-dependent_MTases_sf"/>
</dbReference>
<evidence type="ECO:0008006" key="3">
    <source>
        <dbReference type="Google" id="ProtNLM"/>
    </source>
</evidence>
<accession>A0A7S2F3F6</accession>
<dbReference type="EMBL" id="HBGR01003847">
    <property type="protein sequence ID" value="CAD9372998.1"/>
    <property type="molecule type" value="Transcribed_RNA"/>
</dbReference>
<comment type="similarity">
    <text evidence="1">Belongs to the UPF0585 family.</text>
</comment>
<proteinExistence type="inferred from homology"/>
<dbReference type="SUPFAM" id="SSF53335">
    <property type="entry name" value="S-adenosyl-L-methionine-dependent methyltransferases"/>
    <property type="match status" value="1"/>
</dbReference>
<evidence type="ECO:0000256" key="1">
    <source>
        <dbReference type="ARBA" id="ARBA00008308"/>
    </source>
</evidence>
<dbReference type="PANTHER" id="PTHR20974">
    <property type="entry name" value="UPF0585 PROTEIN CG18661"/>
    <property type="match status" value="1"/>
</dbReference>
<dbReference type="InterPro" id="IPR010342">
    <property type="entry name" value="DUF938"/>
</dbReference>
<dbReference type="AlphaFoldDB" id="A0A7S2F3F6"/>
<evidence type="ECO:0000313" key="2">
    <source>
        <dbReference type="EMBL" id="CAD9372998.1"/>
    </source>
</evidence>
<organism evidence="2">
    <name type="scientific">Pycnococcus provasolii</name>
    <dbReference type="NCBI Taxonomy" id="41880"/>
    <lineage>
        <taxon>Eukaryota</taxon>
        <taxon>Viridiplantae</taxon>
        <taxon>Chlorophyta</taxon>
        <taxon>Pseudoscourfieldiophyceae</taxon>
        <taxon>Pseudoscourfieldiales</taxon>
        <taxon>Pycnococcaceae</taxon>
        <taxon>Pycnococcus</taxon>
    </lineage>
</organism>
<dbReference type="Gene3D" id="3.40.50.150">
    <property type="entry name" value="Vaccinia Virus protein VP39"/>
    <property type="match status" value="1"/>
</dbReference>
<reference evidence="2" key="1">
    <citation type="submission" date="2021-01" db="EMBL/GenBank/DDBJ databases">
        <authorList>
            <person name="Corre E."/>
            <person name="Pelletier E."/>
            <person name="Niang G."/>
            <person name="Scheremetjew M."/>
            <person name="Finn R."/>
            <person name="Kale V."/>
            <person name="Holt S."/>
            <person name="Cochrane G."/>
            <person name="Meng A."/>
            <person name="Brown T."/>
            <person name="Cohen L."/>
        </authorList>
    </citation>
    <scope>NUCLEOTIDE SEQUENCE</scope>
    <source>
        <strain evidence="2">RCC733</strain>
    </source>
</reference>
<dbReference type="PANTHER" id="PTHR20974:SF0">
    <property type="entry name" value="UPF0585 PROTEIN CG18661"/>
    <property type="match status" value="1"/>
</dbReference>
<protein>
    <recommendedName>
        <fullName evidence="3">DUF938 domain-containing protein</fullName>
    </recommendedName>
</protein>
<name>A0A7S2F3F6_9CHLO</name>
<sequence>MRLRLRLRLTVSSSRSSAHHRIGASFLPRHYSLHRCGVSMAASSGAGGAGGAGGLVGMRHAPAADRNKDAIASVLARIFEPLPVNGIVVEVASGTGQHVSHFAAMPFGARLVWAPTEKGTGEAMENNLMQNKYASKDEALATIDAYVAHAGVTTNVKAARLLDVSEVPWNDFENESAAGVFCANLTHISPWCATEGLITGASLALMPGGRLAIYGPFAVDGVITPESNARFDASLRQQNSEFGYRDTRTIIQLAKENGLQHSETVEMPANNHMLVFQKE</sequence>
<dbReference type="Pfam" id="PF06080">
    <property type="entry name" value="DUF938"/>
    <property type="match status" value="1"/>
</dbReference>
<gene>
    <name evidence="2" type="ORF">PPRO1471_LOCUS2577</name>
</gene>